<accession>A0A5C5VZT6</accession>
<keyword evidence="2" id="KW-0966">Cell projection</keyword>
<keyword evidence="3" id="KW-1185">Reference proteome</keyword>
<sequence>MTFRITPHRQLELQRLHAQSHASRSATLQNQISSGVRVHRPSDDPIAQQTILSQQRVLNRLEVQHNAIQHARASLTQSNEQLLDANQLVVQAKTLALQGRQSQTSFELQSLADEVNLLQMK</sequence>
<keyword evidence="2" id="KW-0282">Flagellum</keyword>
<dbReference type="EMBL" id="SIHI01000035">
    <property type="protein sequence ID" value="TWT43012.1"/>
    <property type="molecule type" value="Genomic_DNA"/>
</dbReference>
<dbReference type="SUPFAM" id="SSF64518">
    <property type="entry name" value="Phase 1 flagellin"/>
    <property type="match status" value="1"/>
</dbReference>
<name>A0A5C5VZT6_9PLAN</name>
<organism evidence="2 3">
    <name type="scientific">Thalassoglobus neptunius</name>
    <dbReference type="NCBI Taxonomy" id="1938619"/>
    <lineage>
        <taxon>Bacteria</taxon>
        <taxon>Pseudomonadati</taxon>
        <taxon>Planctomycetota</taxon>
        <taxon>Planctomycetia</taxon>
        <taxon>Planctomycetales</taxon>
        <taxon>Planctomycetaceae</taxon>
        <taxon>Thalassoglobus</taxon>
    </lineage>
</organism>
<dbReference type="RefSeq" id="WP_146511891.1">
    <property type="nucleotide sequence ID" value="NZ_SIHI01000035.1"/>
</dbReference>
<evidence type="ECO:0000313" key="3">
    <source>
        <dbReference type="Proteomes" id="UP000317243"/>
    </source>
</evidence>
<evidence type="ECO:0000313" key="2">
    <source>
        <dbReference type="EMBL" id="TWT43012.1"/>
    </source>
</evidence>
<evidence type="ECO:0000256" key="1">
    <source>
        <dbReference type="SAM" id="MobiDB-lite"/>
    </source>
</evidence>
<dbReference type="AlphaFoldDB" id="A0A5C5VZT6"/>
<comment type="caution">
    <text evidence="2">The sequence shown here is derived from an EMBL/GenBank/DDBJ whole genome shotgun (WGS) entry which is preliminary data.</text>
</comment>
<gene>
    <name evidence="2" type="ORF">KOR42_45420</name>
</gene>
<protein>
    <submittedName>
        <fullName evidence="2">Flagellar hook-associated protein FlgL</fullName>
    </submittedName>
</protein>
<proteinExistence type="predicted"/>
<dbReference type="OrthoDB" id="253391at2"/>
<feature type="compositionally biased region" description="Polar residues" evidence="1">
    <location>
        <begin position="22"/>
        <end position="34"/>
    </location>
</feature>
<reference evidence="2 3" key="1">
    <citation type="submission" date="2019-02" db="EMBL/GenBank/DDBJ databases">
        <title>Deep-cultivation of Planctomycetes and their phenomic and genomic characterization uncovers novel biology.</title>
        <authorList>
            <person name="Wiegand S."/>
            <person name="Jogler M."/>
            <person name="Boedeker C."/>
            <person name="Pinto D."/>
            <person name="Vollmers J."/>
            <person name="Rivas-Marin E."/>
            <person name="Kohn T."/>
            <person name="Peeters S.H."/>
            <person name="Heuer A."/>
            <person name="Rast P."/>
            <person name="Oberbeckmann S."/>
            <person name="Bunk B."/>
            <person name="Jeske O."/>
            <person name="Meyerdierks A."/>
            <person name="Storesund J.E."/>
            <person name="Kallscheuer N."/>
            <person name="Luecker S."/>
            <person name="Lage O.M."/>
            <person name="Pohl T."/>
            <person name="Merkel B.J."/>
            <person name="Hornburger P."/>
            <person name="Mueller R.-W."/>
            <person name="Bruemmer F."/>
            <person name="Labrenz M."/>
            <person name="Spormann A.M."/>
            <person name="Op Den Camp H."/>
            <person name="Overmann J."/>
            <person name="Amann R."/>
            <person name="Jetten M.S.M."/>
            <person name="Mascher T."/>
            <person name="Medema M.H."/>
            <person name="Devos D.P."/>
            <person name="Kaster A.-K."/>
            <person name="Ovreas L."/>
            <person name="Rohde M."/>
            <person name="Galperin M.Y."/>
            <person name="Jogler C."/>
        </authorList>
    </citation>
    <scope>NUCLEOTIDE SEQUENCE [LARGE SCALE GENOMIC DNA]</scope>
    <source>
        <strain evidence="2 3">KOR42</strain>
    </source>
</reference>
<feature type="region of interest" description="Disordered" evidence="1">
    <location>
        <begin position="22"/>
        <end position="43"/>
    </location>
</feature>
<keyword evidence="2" id="KW-0969">Cilium</keyword>
<dbReference type="Proteomes" id="UP000317243">
    <property type="component" value="Unassembled WGS sequence"/>
</dbReference>